<dbReference type="SUPFAM" id="SSF51182">
    <property type="entry name" value="RmlC-like cupins"/>
    <property type="match status" value="1"/>
</dbReference>
<name>A0A9W6W7R2_9ACTN</name>
<dbReference type="InterPro" id="IPR011051">
    <property type="entry name" value="RmlC_Cupin_sf"/>
</dbReference>
<sequence>MSEDKPYARVVITADGGSAFEDAALVLTERRITAGVPPMATAGMSASSGVTYLRSADFDSEPHPAPREQWVVMVRGVIEVEVSDGARRRFGPGDLVHVSDTTGRGHVTTAVGEPPFEALFVPGGP</sequence>
<keyword evidence="2" id="KW-1185">Reference proteome</keyword>
<dbReference type="Gene3D" id="2.60.120.10">
    <property type="entry name" value="Jelly Rolls"/>
    <property type="match status" value="1"/>
</dbReference>
<evidence type="ECO:0000313" key="1">
    <source>
        <dbReference type="EMBL" id="GLY92406.1"/>
    </source>
</evidence>
<evidence type="ECO:0000313" key="2">
    <source>
        <dbReference type="Proteomes" id="UP001165074"/>
    </source>
</evidence>
<dbReference type="AlphaFoldDB" id="A0A9W6W7R2"/>
<dbReference type="InterPro" id="IPR014710">
    <property type="entry name" value="RmlC-like_jellyroll"/>
</dbReference>
<accession>A0A9W6W7R2</accession>
<dbReference type="Proteomes" id="UP001165074">
    <property type="component" value="Unassembled WGS sequence"/>
</dbReference>
<proteinExistence type="predicted"/>
<organism evidence="1 2">
    <name type="scientific">Actinoallomurus iriomotensis</name>
    <dbReference type="NCBI Taxonomy" id="478107"/>
    <lineage>
        <taxon>Bacteria</taxon>
        <taxon>Bacillati</taxon>
        <taxon>Actinomycetota</taxon>
        <taxon>Actinomycetes</taxon>
        <taxon>Streptosporangiales</taxon>
        <taxon>Thermomonosporaceae</taxon>
        <taxon>Actinoallomurus</taxon>
    </lineage>
</organism>
<evidence type="ECO:0008006" key="3">
    <source>
        <dbReference type="Google" id="ProtNLM"/>
    </source>
</evidence>
<comment type="caution">
    <text evidence="1">The sequence shown here is derived from an EMBL/GenBank/DDBJ whole genome shotgun (WGS) entry which is preliminary data.</text>
</comment>
<dbReference type="RefSeq" id="WP_285584572.1">
    <property type="nucleotide sequence ID" value="NZ_BSTK01000028.1"/>
</dbReference>
<reference evidence="1" key="1">
    <citation type="submission" date="2023-03" db="EMBL/GenBank/DDBJ databases">
        <title>Actinoallomurus iriomotensis NBRC 103684.</title>
        <authorList>
            <person name="Ichikawa N."/>
            <person name="Sato H."/>
            <person name="Tonouchi N."/>
        </authorList>
    </citation>
    <scope>NUCLEOTIDE SEQUENCE</scope>
    <source>
        <strain evidence="1">NBRC 103684</strain>
    </source>
</reference>
<gene>
    <name evidence="1" type="ORF">Airi02_103340</name>
</gene>
<dbReference type="EMBL" id="BSTK01000028">
    <property type="protein sequence ID" value="GLY92406.1"/>
    <property type="molecule type" value="Genomic_DNA"/>
</dbReference>
<protein>
    <recommendedName>
        <fullName evidence="3">Cupin domain-containing protein</fullName>
    </recommendedName>
</protein>